<comment type="caution">
    <text evidence="13">The sequence shown here is derived from an EMBL/GenBank/DDBJ whole genome shotgun (WGS) entry which is preliminary data.</text>
</comment>
<evidence type="ECO:0000256" key="10">
    <source>
        <dbReference type="ARBA" id="ARBA00074385"/>
    </source>
</evidence>
<comment type="cofactor">
    <cofactor evidence="1">
        <name>Zn(2+)</name>
        <dbReference type="ChEBI" id="CHEBI:29105"/>
    </cofactor>
</comment>
<dbReference type="InterPro" id="IPR032466">
    <property type="entry name" value="Metal_Hydrolase"/>
</dbReference>
<dbReference type="SUPFAM" id="SSF51556">
    <property type="entry name" value="Metallo-dependent hydrolases"/>
    <property type="match status" value="1"/>
</dbReference>
<dbReference type="GO" id="GO:0046872">
    <property type="term" value="F:metal ion binding"/>
    <property type="evidence" value="ECO:0007669"/>
    <property type="project" value="UniProtKB-KW"/>
</dbReference>
<protein>
    <recommendedName>
        <fullName evidence="10">D-hydantoinase/dihydropyrimidinase</fullName>
        <ecNumber evidence="8">3.5.2.2</ecNumber>
    </recommendedName>
</protein>
<evidence type="ECO:0000256" key="3">
    <source>
        <dbReference type="ARBA" id="ARBA00011881"/>
    </source>
</evidence>
<comment type="catalytic activity">
    <reaction evidence="7">
        <text>5,6-dihydrouracil + H2O = 3-(carbamoylamino)propanoate + H(+)</text>
        <dbReference type="Rhea" id="RHEA:16121"/>
        <dbReference type="ChEBI" id="CHEBI:11892"/>
        <dbReference type="ChEBI" id="CHEBI:15377"/>
        <dbReference type="ChEBI" id="CHEBI:15378"/>
        <dbReference type="ChEBI" id="CHEBI:15901"/>
        <dbReference type="EC" id="3.5.2.2"/>
    </reaction>
</comment>
<keyword evidence="6" id="KW-0862">Zinc</keyword>
<evidence type="ECO:0000256" key="2">
    <source>
        <dbReference type="ARBA" id="ARBA00008829"/>
    </source>
</evidence>
<evidence type="ECO:0000256" key="1">
    <source>
        <dbReference type="ARBA" id="ARBA00001947"/>
    </source>
</evidence>
<reference evidence="13 14" key="1">
    <citation type="submission" date="2019-07" db="EMBL/GenBank/DDBJ databases">
        <title>Whole genome shotgun sequence of Skermanella aerolata NBRC 106429.</title>
        <authorList>
            <person name="Hosoyama A."/>
            <person name="Uohara A."/>
            <person name="Ohji S."/>
            <person name="Ichikawa N."/>
        </authorList>
    </citation>
    <scope>NUCLEOTIDE SEQUENCE [LARGE SCALE GENOMIC DNA]</scope>
    <source>
        <strain evidence="13 14">NBRC 106429</strain>
    </source>
</reference>
<comment type="similarity">
    <text evidence="2">Belongs to the metallo-dependent hydrolases superfamily. Hydantoinase/dihydropyrimidinase family.</text>
</comment>
<comment type="function">
    <text evidence="9">Catalyzes the hydrolysis of dihydropyrimidines and of the structurally related DL-5-mono-substituted hydantoins, to produce N-carbamoyl-D-amino acids.</text>
</comment>
<sequence length="487" mass="52815">MSILIRGGTVVTAEQSFRADVYCENGIVAAVEDGFTAPASAEVVDAGGMYVMPGGIDPHTHMELPFMGTVASEDFFTGTSAGAAGGTTTIIDFVIPSPQQSLIEAYKQWRSWGEKAATDYSFHVAVTWWSDQVREEMGVLTREHGVNSFKHFMAYKGAIMVDDGVLLNSFARAQELGALCTVHAENGDAVFHLQKKMLDQGITGPEGHALSRPPQVEGEAAQRAIAIANVLGAPVYIVHVSTEQATQAIARARAAGHRVFGEVLAQQLVIDESVYQHPNWQTAAAYVMSPPFRAKHHQDALWAGLTSGNLQTTATDHCCFCAPQKAAGRDNFTKIPNGTGGIEDRMSVLWHHGVGTGRLTPNEFVRITSTNCAQIFNLHPRKGTVQVGADADLVIWDPEGTRTISAKTHHQNVDFNIYEGMEVKGLARHTLSQGKLVWTDGDLRTVRGAGRYIDRPCFPPVFKAIDLYNDLHKPVGVDREVATAVTP</sequence>
<dbReference type="CDD" id="cd01314">
    <property type="entry name" value="D-HYD"/>
    <property type="match status" value="1"/>
</dbReference>
<dbReference type="InterPro" id="IPR011059">
    <property type="entry name" value="Metal-dep_hydrolase_composite"/>
</dbReference>
<accession>A0A512DM38</accession>
<comment type="PTM">
    <text evidence="11">Carbamylation allows a single lysine to coordinate two divalent metal cations.</text>
</comment>
<feature type="domain" description="Amidohydrolase-related" evidence="12">
    <location>
        <begin position="50"/>
        <end position="421"/>
    </location>
</feature>
<dbReference type="Proteomes" id="UP000321523">
    <property type="component" value="Unassembled WGS sequence"/>
</dbReference>
<dbReference type="GO" id="GO:0004157">
    <property type="term" value="F:dihydropyrimidinase activity"/>
    <property type="evidence" value="ECO:0007669"/>
    <property type="project" value="UniProtKB-EC"/>
</dbReference>
<keyword evidence="5" id="KW-0378">Hydrolase</keyword>
<evidence type="ECO:0000256" key="5">
    <source>
        <dbReference type="ARBA" id="ARBA00022801"/>
    </source>
</evidence>
<dbReference type="InterPro" id="IPR011778">
    <property type="entry name" value="Hydantoinase/dihydroPyrase"/>
</dbReference>
<dbReference type="PANTHER" id="PTHR11647">
    <property type="entry name" value="HYDRANTOINASE/DIHYDROPYRIMIDINASE FAMILY MEMBER"/>
    <property type="match status" value="1"/>
</dbReference>
<dbReference type="Gene3D" id="2.30.40.10">
    <property type="entry name" value="Urease, subunit C, domain 1"/>
    <property type="match status" value="1"/>
</dbReference>
<dbReference type="EMBL" id="BJYZ01000006">
    <property type="protein sequence ID" value="GEO37529.1"/>
    <property type="molecule type" value="Genomic_DNA"/>
</dbReference>
<dbReference type="Gene3D" id="3.20.20.140">
    <property type="entry name" value="Metal-dependent hydrolases"/>
    <property type="match status" value="1"/>
</dbReference>
<dbReference type="Pfam" id="PF01979">
    <property type="entry name" value="Amidohydro_1"/>
    <property type="match status" value="1"/>
</dbReference>
<dbReference type="OrthoDB" id="9775759at2"/>
<dbReference type="RefSeq" id="WP_044427273.1">
    <property type="nucleotide sequence ID" value="NZ_BJYZ01000006.1"/>
</dbReference>
<dbReference type="EC" id="3.5.2.2" evidence="8"/>
<name>A0A512DM38_9PROT</name>
<dbReference type="SUPFAM" id="SSF51338">
    <property type="entry name" value="Composite domain of metallo-dependent hydrolases"/>
    <property type="match status" value="2"/>
</dbReference>
<keyword evidence="14" id="KW-1185">Reference proteome</keyword>
<dbReference type="NCBIfam" id="TIGR02033">
    <property type="entry name" value="D-hydantoinase"/>
    <property type="match status" value="1"/>
</dbReference>
<evidence type="ECO:0000256" key="6">
    <source>
        <dbReference type="ARBA" id="ARBA00022833"/>
    </source>
</evidence>
<evidence type="ECO:0000313" key="13">
    <source>
        <dbReference type="EMBL" id="GEO37529.1"/>
    </source>
</evidence>
<evidence type="ECO:0000256" key="9">
    <source>
        <dbReference type="ARBA" id="ARBA00054448"/>
    </source>
</evidence>
<dbReference type="InterPro" id="IPR050378">
    <property type="entry name" value="Metallo-dep_Hydrolases_sf"/>
</dbReference>
<organism evidence="13 14">
    <name type="scientific">Skermanella aerolata</name>
    <dbReference type="NCBI Taxonomy" id="393310"/>
    <lineage>
        <taxon>Bacteria</taxon>
        <taxon>Pseudomonadati</taxon>
        <taxon>Pseudomonadota</taxon>
        <taxon>Alphaproteobacteria</taxon>
        <taxon>Rhodospirillales</taxon>
        <taxon>Azospirillaceae</taxon>
        <taxon>Skermanella</taxon>
    </lineage>
</organism>
<dbReference type="GO" id="GO:0072527">
    <property type="term" value="P:pyrimidine-containing compound metabolic process"/>
    <property type="evidence" value="ECO:0007669"/>
    <property type="project" value="UniProtKB-ARBA"/>
</dbReference>
<evidence type="ECO:0000259" key="12">
    <source>
        <dbReference type="Pfam" id="PF01979"/>
    </source>
</evidence>
<evidence type="ECO:0000313" key="14">
    <source>
        <dbReference type="Proteomes" id="UP000321523"/>
    </source>
</evidence>
<proteinExistence type="inferred from homology"/>
<evidence type="ECO:0000256" key="4">
    <source>
        <dbReference type="ARBA" id="ARBA00022723"/>
    </source>
</evidence>
<evidence type="ECO:0000256" key="11">
    <source>
        <dbReference type="PIRSR" id="PIRSR611778-50"/>
    </source>
</evidence>
<dbReference type="InterPro" id="IPR006680">
    <property type="entry name" value="Amidohydro-rel"/>
</dbReference>
<gene>
    <name evidence="13" type="primary">dht</name>
    <name evidence="13" type="ORF">SAE02_16770</name>
</gene>
<comment type="subunit">
    <text evidence="3">Homotetramer.</text>
</comment>
<dbReference type="AlphaFoldDB" id="A0A512DM38"/>
<evidence type="ECO:0000256" key="8">
    <source>
        <dbReference type="ARBA" id="ARBA00039113"/>
    </source>
</evidence>
<keyword evidence="4" id="KW-0479">Metal-binding</keyword>
<dbReference type="GO" id="GO:0005829">
    <property type="term" value="C:cytosol"/>
    <property type="evidence" value="ECO:0007669"/>
    <property type="project" value="TreeGrafter"/>
</dbReference>
<dbReference type="FunFam" id="3.20.20.140:FF:000001">
    <property type="entry name" value="Dihydropyrimidinase like 3"/>
    <property type="match status" value="1"/>
</dbReference>
<dbReference type="PANTHER" id="PTHR11647:SF1">
    <property type="entry name" value="COLLAPSIN RESPONSE MEDIATOR PROTEIN"/>
    <property type="match status" value="1"/>
</dbReference>
<dbReference type="GO" id="GO:0055086">
    <property type="term" value="P:nucleobase-containing small molecule metabolic process"/>
    <property type="evidence" value="ECO:0007669"/>
    <property type="project" value="UniProtKB-ARBA"/>
</dbReference>
<evidence type="ECO:0000256" key="7">
    <source>
        <dbReference type="ARBA" id="ARBA00036696"/>
    </source>
</evidence>
<feature type="modified residue" description="N6-carboxylysine" evidence="11">
    <location>
        <position position="150"/>
    </location>
</feature>